<dbReference type="SUPFAM" id="SSF48113">
    <property type="entry name" value="Heme-dependent peroxidases"/>
    <property type="match status" value="1"/>
</dbReference>
<keyword evidence="1" id="KW-0349">Heme</keyword>
<dbReference type="GeneID" id="116562098"/>
<dbReference type="GO" id="GO:0004601">
    <property type="term" value="F:peroxidase activity"/>
    <property type="evidence" value="ECO:0007669"/>
    <property type="project" value="UniProtKB-KW"/>
</dbReference>
<dbReference type="PANTHER" id="PTHR11475">
    <property type="entry name" value="OXIDASE/PEROXIDASE"/>
    <property type="match status" value="1"/>
</dbReference>
<dbReference type="PROSITE" id="PS51257">
    <property type="entry name" value="PROKAR_LIPOPROTEIN"/>
    <property type="match status" value="1"/>
</dbReference>
<dbReference type="Proteomes" id="UP000504640">
    <property type="component" value="Unplaced"/>
</dbReference>
<dbReference type="AlphaFoldDB" id="A0A6J3J7Q8"/>
<keyword evidence="1" id="KW-0479">Metal-binding</keyword>
<evidence type="ECO:0000313" key="3">
    <source>
        <dbReference type="Proteomes" id="UP000504640"/>
    </source>
</evidence>
<evidence type="ECO:0000256" key="2">
    <source>
        <dbReference type="SAM" id="SignalP"/>
    </source>
</evidence>
<feature type="chain" id="PRO_5027109571" evidence="2">
    <location>
        <begin position="19"/>
        <end position="598"/>
    </location>
</feature>
<dbReference type="InterPro" id="IPR019791">
    <property type="entry name" value="Haem_peroxidase_animal"/>
</dbReference>
<gene>
    <name evidence="4" type="primary">TPO</name>
</gene>
<dbReference type="GO" id="GO:0046872">
    <property type="term" value="F:metal ion binding"/>
    <property type="evidence" value="ECO:0007669"/>
    <property type="project" value="UniProtKB-KW"/>
</dbReference>
<proteinExistence type="predicted"/>
<organism evidence="3 4">
    <name type="scientific">Sapajus apella</name>
    <name type="common">Brown-capped capuchin</name>
    <name type="synonym">Cebus apella</name>
    <dbReference type="NCBI Taxonomy" id="9515"/>
    <lineage>
        <taxon>Eukaryota</taxon>
        <taxon>Metazoa</taxon>
        <taxon>Chordata</taxon>
        <taxon>Craniata</taxon>
        <taxon>Vertebrata</taxon>
        <taxon>Euteleostomi</taxon>
        <taxon>Mammalia</taxon>
        <taxon>Eutheria</taxon>
        <taxon>Euarchontoglires</taxon>
        <taxon>Primates</taxon>
        <taxon>Haplorrhini</taxon>
        <taxon>Platyrrhini</taxon>
        <taxon>Cebidae</taxon>
        <taxon>Cebinae</taxon>
        <taxon>Sapajus</taxon>
    </lineage>
</organism>
<dbReference type="GO" id="GO:0005615">
    <property type="term" value="C:extracellular space"/>
    <property type="evidence" value="ECO:0007669"/>
    <property type="project" value="TreeGrafter"/>
</dbReference>
<protein>
    <submittedName>
        <fullName evidence="4">Thyroid peroxidase isoform X2</fullName>
    </submittedName>
</protein>
<dbReference type="Pfam" id="PF03098">
    <property type="entry name" value="An_peroxidase"/>
    <property type="match status" value="1"/>
</dbReference>
<keyword evidence="1" id="KW-0408">Iron</keyword>
<sequence>MRTLAVLAATLVLACTEAFFPFISRGKELLWGKPAESRIASILEESKCLVDTAMYTTMQRNLRKREILSPAQLLSFSKRPEPTSGAVARAAEIMETSIQAMKRKVSLETQQSQHPTDALSEDLLSIVANVSGCLPYMLPPKCPNTCLANKYRLITGACNNRDHPRWGASNTALARWLPPVYEDGFSQPRGWNPGFLHNGFPLPPVREVTRQVIQVSNEVVTDDDHYSDLLIAWGQYIDHDIAFTPQSTSKAAFAGGADCQVTCENQNPCFPIQLCEEARPAAGSACLPFYRSAAACGTGEAGAPFLGNLSEAPPRQQVNGLTSFLDASTVYGGSPGLEQRLRNWTSAEGLLRVHARHRDSGRAYLPFAPPRAPAACAPEPGAPGAARGPCFLAGDGRASEVPALTALHTLWLREHNRLAAALKALNAHWSAEAVYQEARKVVGALHQIITLRDYVPRILGPEAFREHVGPYEGYDSTANPTVSNVFSTAAFRFGHATIHPRVRRLDADFQEHPDLPTLWLHEAFFSPWTLLQGGGLDPLVRGLLAKPAKLQLQDQLMNEELTERLFMLSNSSTLDLASINLQRGRDHGLPASRTGRDI</sequence>
<dbReference type="InterPro" id="IPR010255">
    <property type="entry name" value="Haem_peroxidase_sf"/>
</dbReference>
<dbReference type="RefSeq" id="XP_032150174.1">
    <property type="nucleotide sequence ID" value="XM_032294283.1"/>
</dbReference>
<accession>A0A6J3J7Q8</accession>
<dbReference type="GO" id="GO:0006979">
    <property type="term" value="P:response to oxidative stress"/>
    <property type="evidence" value="ECO:0007669"/>
    <property type="project" value="InterPro"/>
</dbReference>
<dbReference type="PRINTS" id="PR00457">
    <property type="entry name" value="ANPEROXIDASE"/>
</dbReference>
<feature type="signal peptide" evidence="2">
    <location>
        <begin position="1"/>
        <end position="18"/>
    </location>
</feature>
<dbReference type="FunFam" id="1.10.640.10:FF:000013">
    <property type="entry name" value="Thyroid peroxidase"/>
    <property type="match status" value="1"/>
</dbReference>
<evidence type="ECO:0000313" key="4">
    <source>
        <dbReference type="RefSeq" id="XP_032150174.1"/>
    </source>
</evidence>
<dbReference type="CTD" id="7173"/>
<name>A0A6J3J7Q8_SAPAP</name>
<dbReference type="InterPro" id="IPR037120">
    <property type="entry name" value="Haem_peroxidase_sf_animal"/>
</dbReference>
<dbReference type="PROSITE" id="PS50292">
    <property type="entry name" value="PEROXIDASE_3"/>
    <property type="match status" value="1"/>
</dbReference>
<keyword evidence="4" id="KW-0560">Oxidoreductase</keyword>
<reference evidence="4" key="1">
    <citation type="submission" date="2025-08" db="UniProtKB">
        <authorList>
            <consortium name="RefSeq"/>
        </authorList>
    </citation>
    <scope>IDENTIFICATION</scope>
    <source>
        <tissue evidence="4">Blood</tissue>
    </source>
</reference>
<dbReference type="Gene3D" id="1.10.640.10">
    <property type="entry name" value="Haem peroxidase domain superfamily, animal type"/>
    <property type="match status" value="1"/>
</dbReference>
<evidence type="ECO:0000256" key="1">
    <source>
        <dbReference type="PIRSR" id="PIRSR619791-2"/>
    </source>
</evidence>
<feature type="binding site" description="axial binding residue" evidence="1">
    <location>
        <position position="495"/>
    </location>
    <ligand>
        <name>heme b</name>
        <dbReference type="ChEBI" id="CHEBI:60344"/>
    </ligand>
    <ligandPart>
        <name>Fe</name>
        <dbReference type="ChEBI" id="CHEBI:18248"/>
    </ligandPart>
</feature>
<dbReference type="GO" id="GO:0020037">
    <property type="term" value="F:heme binding"/>
    <property type="evidence" value="ECO:0007669"/>
    <property type="project" value="InterPro"/>
</dbReference>
<dbReference type="PANTHER" id="PTHR11475:SF60">
    <property type="entry name" value="THYROID PEROXIDASE"/>
    <property type="match status" value="1"/>
</dbReference>
<keyword evidence="2" id="KW-0732">Signal</keyword>
<keyword evidence="4" id="KW-0575">Peroxidase</keyword>
<keyword evidence="3" id="KW-1185">Reference proteome</keyword>